<protein>
    <submittedName>
        <fullName evidence="1">Uncharacterized protein</fullName>
    </submittedName>
</protein>
<keyword evidence="2" id="KW-1185">Reference proteome</keyword>
<dbReference type="EMBL" id="MWQO01000014">
    <property type="protein sequence ID" value="THD11336.1"/>
    <property type="molecule type" value="Genomic_DNA"/>
</dbReference>
<reference evidence="1 2" key="1">
    <citation type="submission" date="2017-02" db="EMBL/GenBank/DDBJ databases">
        <title>Whole genome sequencing of Metallibacterium scheffleri DSM 24874 (T).</title>
        <authorList>
            <person name="Kumar S."/>
            <person name="Patil P."/>
            <person name="Patil P.B."/>
        </authorList>
    </citation>
    <scope>NUCLEOTIDE SEQUENCE [LARGE SCALE GENOMIC DNA]</scope>
    <source>
        <strain evidence="1 2">DSM 24874</strain>
    </source>
</reference>
<proteinExistence type="predicted"/>
<sequence>MNAVKPITLPSFGEVLMPNWLTDAPLIPDGLVLGYYPDDLDAACSHIDSILTKRMRSTGRLVVIVSDDLRIVAGAATTPAITAILKKYGAANQAGRYSRGHDMACLRDDIAMTAKAIIDSRS</sequence>
<evidence type="ECO:0000313" key="2">
    <source>
        <dbReference type="Proteomes" id="UP000307749"/>
    </source>
</evidence>
<comment type="caution">
    <text evidence="1">The sequence shown here is derived from an EMBL/GenBank/DDBJ whole genome shotgun (WGS) entry which is preliminary data.</text>
</comment>
<dbReference type="STRING" id="993689.GCA_002077135_00239"/>
<gene>
    <name evidence="1" type="ORF">B1806_04240</name>
</gene>
<evidence type="ECO:0000313" key="1">
    <source>
        <dbReference type="EMBL" id="THD11336.1"/>
    </source>
</evidence>
<dbReference type="AlphaFoldDB" id="A0A4S3KQY6"/>
<organism evidence="1 2">
    <name type="scientific">Metallibacterium scheffleri</name>
    <dbReference type="NCBI Taxonomy" id="993689"/>
    <lineage>
        <taxon>Bacteria</taxon>
        <taxon>Pseudomonadati</taxon>
        <taxon>Pseudomonadota</taxon>
        <taxon>Gammaproteobacteria</taxon>
        <taxon>Lysobacterales</taxon>
        <taxon>Rhodanobacteraceae</taxon>
        <taxon>Metallibacterium</taxon>
    </lineage>
</organism>
<accession>A0A4S3KQY6</accession>
<dbReference type="Proteomes" id="UP000307749">
    <property type="component" value="Unassembled WGS sequence"/>
</dbReference>
<name>A0A4S3KQY6_9GAMM</name>